<keyword evidence="4" id="KW-1185">Reference proteome</keyword>
<feature type="region of interest" description="Disordered" evidence="1">
    <location>
        <begin position="163"/>
        <end position="190"/>
    </location>
</feature>
<feature type="compositionally biased region" description="Basic and acidic residues" evidence="1">
    <location>
        <begin position="720"/>
        <end position="747"/>
    </location>
</feature>
<feature type="region of interest" description="Disordered" evidence="1">
    <location>
        <begin position="571"/>
        <end position="778"/>
    </location>
</feature>
<feature type="compositionally biased region" description="Basic residues" evidence="1">
    <location>
        <begin position="287"/>
        <end position="302"/>
    </location>
</feature>
<feature type="compositionally biased region" description="Basic and acidic residues" evidence="1">
    <location>
        <begin position="761"/>
        <end position="778"/>
    </location>
</feature>
<feature type="domain" description="DUF3824" evidence="2">
    <location>
        <begin position="297"/>
        <end position="340"/>
    </location>
</feature>
<evidence type="ECO:0000259" key="2">
    <source>
        <dbReference type="Pfam" id="PF12868"/>
    </source>
</evidence>
<evidence type="ECO:0000313" key="3">
    <source>
        <dbReference type="EMBL" id="TQB68555.1"/>
    </source>
</evidence>
<reference evidence="3 4" key="1">
    <citation type="submission" date="2019-06" db="EMBL/GenBank/DDBJ databases">
        <title>Wine fermentation using esterase from Monascus purpureus.</title>
        <authorList>
            <person name="Geng C."/>
            <person name="Zhang Y."/>
        </authorList>
    </citation>
    <scope>NUCLEOTIDE SEQUENCE [LARGE SCALE GENOMIC DNA]</scope>
    <source>
        <strain evidence="3">HQ1</strain>
    </source>
</reference>
<dbReference type="AlphaFoldDB" id="A0A507QN43"/>
<dbReference type="InterPro" id="IPR024436">
    <property type="entry name" value="DUF3824"/>
</dbReference>
<feature type="compositionally biased region" description="Basic residues" evidence="1">
    <location>
        <begin position="539"/>
        <end position="548"/>
    </location>
</feature>
<feature type="compositionally biased region" description="Pro residues" evidence="1">
    <location>
        <begin position="634"/>
        <end position="676"/>
    </location>
</feature>
<feature type="compositionally biased region" description="Basic and acidic residues" evidence="1">
    <location>
        <begin position="571"/>
        <end position="595"/>
    </location>
</feature>
<feature type="region of interest" description="Disordered" evidence="1">
    <location>
        <begin position="321"/>
        <end position="399"/>
    </location>
</feature>
<dbReference type="Pfam" id="PF12868">
    <property type="entry name" value="DUF3824"/>
    <property type="match status" value="2"/>
</dbReference>
<dbReference type="PANTHER" id="PTHR35487:SF1">
    <property type="entry name" value="DUF3824 DOMAIN-CONTAINING PROTEIN"/>
    <property type="match status" value="1"/>
</dbReference>
<proteinExistence type="predicted"/>
<dbReference type="EMBL" id="VIFY01000207">
    <property type="protein sequence ID" value="TQB68555.1"/>
    <property type="molecule type" value="Genomic_DNA"/>
</dbReference>
<dbReference type="STRING" id="5098.A0A507QN43"/>
<comment type="caution">
    <text evidence="3">The sequence shown here is derived from an EMBL/GenBank/DDBJ whole genome shotgun (WGS) entry which is preliminary data.</text>
</comment>
<gene>
    <name evidence="3" type="ORF">MPDQ_003227</name>
</gene>
<feature type="compositionally biased region" description="Basic residues" evidence="1">
    <location>
        <begin position="265"/>
        <end position="275"/>
    </location>
</feature>
<feature type="domain" description="DUF3824" evidence="2">
    <location>
        <begin position="544"/>
        <end position="689"/>
    </location>
</feature>
<protein>
    <recommendedName>
        <fullName evidence="2">DUF3824 domain-containing protein</fullName>
    </recommendedName>
</protein>
<feature type="compositionally biased region" description="Basic residues" evidence="1">
    <location>
        <begin position="507"/>
        <end position="527"/>
    </location>
</feature>
<dbReference type="Proteomes" id="UP000319663">
    <property type="component" value="Unassembled WGS sequence"/>
</dbReference>
<feature type="region of interest" description="Disordered" evidence="1">
    <location>
        <begin position="421"/>
        <end position="550"/>
    </location>
</feature>
<accession>A0A507QN43</accession>
<dbReference type="PANTHER" id="PTHR35487">
    <property type="entry name" value="DUF3824 DOMAIN-CONTAINING PROTEIN"/>
    <property type="match status" value="1"/>
</dbReference>
<sequence length="796" mass="90304">MSYVYREHDRESDWDEPRSVSVKRYVIPRDHSPGREFVYRHEDSGSGDRELVIRHSSDREDEPVMVRRYERDVDYYDSPSDRDYRSERDYYEREYYYEPYDTRRSRSAVYINRPDKPIVVRDGQSVIIHKARGPVYVNPRESDYEIVRRSEFDPRDDERYHRRRVRDRELSPYDSVSQSSRRHDDEGYSSDDSLVYVRKTKEYDDRHHHGRHLMSGALIGIGAAELLRNHHKKEGEHVSHGIGRIGRDIGAGALGAVAANAIEHHRSKSRHRRRSYSLDDDISSFSGHRHKSRARSRSHSRSKTLTELGLGAAAVAGAMALARSKSHSGRGRSRSRHHHHSSSNRHGGSVDDARSRSHRRKRAAEAGLAGAAVAGLVEKARSRSRSRHGHRSRSRSTLQKALPIIAAGVGSAAVASYYEKNKGKKLEREERSRRRSRPESESRSRSRPRSVCNSDRSSPRDTAGLIEYGEHPVSGRIPAEDYFGRPSSPHEYYSDSVVPLSPGYRASRPRSRSRTRSRSRSRARRNSRSLSSDSDDHRRSRHQRHSRPRYLEEAAAVAAGAAGLGYAAHEYAGHKEHKKAEKERQEREYRRRGSFEEPYESVPSHAPYPPPEASALPQVPQGQPADDSRNYYSRPPPSGYVPPPAAPNAPYPADYPPPPVAAPPPQPYGYPRPPPGADLYASRPRSADDMVSPVQSVATPSPDQDHARDGLGGQSSPRTSVEHRRSHLEVREEKRGPEPNENHHFYGDKGSVSESDSTIDLPDRFDSQGRLLPQREDDPLAGHFKDLLRGISHVLF</sequence>
<feature type="compositionally biased region" description="Basic residues" evidence="1">
    <location>
        <begin position="382"/>
        <end position="394"/>
    </location>
</feature>
<evidence type="ECO:0000256" key="1">
    <source>
        <dbReference type="SAM" id="MobiDB-lite"/>
    </source>
</evidence>
<name>A0A507QN43_MONPU</name>
<feature type="compositionally biased region" description="Low complexity" evidence="1">
    <location>
        <begin position="365"/>
        <end position="377"/>
    </location>
</feature>
<feature type="region of interest" description="Disordered" evidence="1">
    <location>
        <begin position="263"/>
        <end position="305"/>
    </location>
</feature>
<organism evidence="3 4">
    <name type="scientific">Monascus purpureus</name>
    <name type="common">Red mold</name>
    <name type="synonym">Monascus anka</name>
    <dbReference type="NCBI Taxonomy" id="5098"/>
    <lineage>
        <taxon>Eukaryota</taxon>
        <taxon>Fungi</taxon>
        <taxon>Dikarya</taxon>
        <taxon>Ascomycota</taxon>
        <taxon>Pezizomycotina</taxon>
        <taxon>Eurotiomycetes</taxon>
        <taxon>Eurotiomycetidae</taxon>
        <taxon>Eurotiales</taxon>
        <taxon>Aspergillaceae</taxon>
        <taxon>Monascus</taxon>
    </lineage>
</organism>
<feature type="compositionally biased region" description="Polar residues" evidence="1">
    <location>
        <begin position="693"/>
        <end position="702"/>
    </location>
</feature>
<feature type="compositionally biased region" description="Basic residues" evidence="1">
    <location>
        <begin position="324"/>
        <end position="343"/>
    </location>
</feature>
<feature type="compositionally biased region" description="Basic and acidic residues" evidence="1">
    <location>
        <begin position="421"/>
        <end position="444"/>
    </location>
</feature>
<evidence type="ECO:0000313" key="4">
    <source>
        <dbReference type="Proteomes" id="UP000319663"/>
    </source>
</evidence>